<organism evidence="2 3">
    <name type="scientific">Methanosarcina vacuolata Z-761</name>
    <dbReference type="NCBI Taxonomy" id="1434123"/>
    <lineage>
        <taxon>Archaea</taxon>
        <taxon>Methanobacteriati</taxon>
        <taxon>Methanobacteriota</taxon>
        <taxon>Stenosarchaea group</taxon>
        <taxon>Methanomicrobia</taxon>
        <taxon>Methanosarcinales</taxon>
        <taxon>Methanosarcinaceae</taxon>
        <taxon>Methanosarcina</taxon>
    </lineage>
</organism>
<evidence type="ECO:0000313" key="2">
    <source>
        <dbReference type="EMBL" id="AKB43437.1"/>
    </source>
</evidence>
<dbReference type="GeneID" id="43323909"/>
<evidence type="ECO:0000256" key="1">
    <source>
        <dbReference type="SAM" id="MobiDB-lite"/>
    </source>
</evidence>
<feature type="region of interest" description="Disordered" evidence="1">
    <location>
        <begin position="1"/>
        <end position="61"/>
    </location>
</feature>
<evidence type="ECO:0000313" key="3">
    <source>
        <dbReference type="Proteomes" id="UP000033096"/>
    </source>
</evidence>
<sequence length="72" mass="8565">MKNPQKREKSTKKRKIHKKEKNPQKREKSTKKRKIHKKERNPQNRGKRGHIGSSSNCMDKSKFHVFAGNIEI</sequence>
<dbReference type="HOGENOM" id="CLU_2712917_0_0_2"/>
<dbReference type="EMBL" id="CP009520">
    <property type="protein sequence ID" value="AKB43437.1"/>
    <property type="molecule type" value="Genomic_DNA"/>
</dbReference>
<keyword evidence="3" id="KW-1185">Reference proteome</keyword>
<dbReference type="Proteomes" id="UP000033096">
    <property type="component" value="Chromosome"/>
</dbReference>
<feature type="compositionally biased region" description="Basic residues" evidence="1">
    <location>
        <begin position="9"/>
        <end position="20"/>
    </location>
</feature>
<reference evidence="2 3" key="1">
    <citation type="submission" date="2014-07" db="EMBL/GenBank/DDBJ databases">
        <title>Methanogenic archaea and the global carbon cycle.</title>
        <authorList>
            <person name="Henriksen J.R."/>
            <person name="Luke J."/>
            <person name="Reinhart S."/>
            <person name="Benedict M.N."/>
            <person name="Youngblut N.D."/>
            <person name="Metcalf M.E."/>
            <person name="Whitaker R.J."/>
            <person name="Metcalf W.W."/>
        </authorList>
    </citation>
    <scope>NUCLEOTIDE SEQUENCE [LARGE SCALE GENOMIC DNA]</scope>
    <source>
        <strain evidence="2 3">Z-761</strain>
    </source>
</reference>
<dbReference type="KEGG" id="mvc:MSVAZ_1168"/>
<proteinExistence type="predicted"/>
<feature type="compositionally biased region" description="Basic residues" evidence="1">
    <location>
        <begin position="28"/>
        <end position="50"/>
    </location>
</feature>
<protein>
    <submittedName>
        <fullName evidence="2">Uncharacterized protein</fullName>
    </submittedName>
</protein>
<name>A0A0E3Q4C7_9EURY</name>
<dbReference type="RefSeq" id="WP_157206031.1">
    <property type="nucleotide sequence ID" value="NZ_CP009520.1"/>
</dbReference>
<accession>A0A0E3Q4C7</accession>
<dbReference type="AlphaFoldDB" id="A0A0E3Q4C7"/>
<gene>
    <name evidence="2" type="ORF">MSVAZ_1168</name>
</gene>